<dbReference type="AlphaFoldDB" id="A0A1A2YME5"/>
<dbReference type="PANTHER" id="PTHR30042:SF2">
    <property type="entry name" value="POTASSIUM-TRANSPORTING ATPASE KDPC SUBUNIT"/>
    <property type="match status" value="1"/>
</dbReference>
<evidence type="ECO:0000256" key="9">
    <source>
        <dbReference type="ARBA" id="ARBA00023065"/>
    </source>
</evidence>
<dbReference type="PANTHER" id="PTHR30042">
    <property type="entry name" value="POTASSIUM-TRANSPORTING ATPASE C CHAIN"/>
    <property type="match status" value="1"/>
</dbReference>
<gene>
    <name evidence="11" type="primary">kdpC</name>
    <name evidence="12" type="ORF">A5708_03920</name>
</gene>
<evidence type="ECO:0000256" key="10">
    <source>
        <dbReference type="ARBA" id="ARBA00023136"/>
    </source>
</evidence>
<keyword evidence="9 11" id="KW-0406">Ion transport</keyword>
<sequence>MSFSNFARLHWAALRTLLVLTVITGLAYPLFIWLVAQFPGLRDQAEGSILTAHGKPVGSRLIGQAFTDKDGNALPQYFQSRPSAAGDGYDPTSTGGSNLGPESIVDTLADPSQLAAGKSAADAGFKPSLLTTVCSRSVTVGKLEGVDGSRPFCTGGGVGAVLSVIGARDARGNVVHPTRVVSVNEPCGSTTMPFLSLYEGVRVECAKYGEDYSIGQTVPIRGAAPADPAVPADAVTASGSGLDPNISPAYADIQVARVAKVRHVSPDQIREVVAQNSSGRGLGFFGEPCVNVLQLNLQLDRRYPVTS</sequence>
<comment type="subunit">
    <text evidence="11">The system is composed of three essential subunits: KdpA, KdpB and KdpC.</text>
</comment>
<evidence type="ECO:0000256" key="6">
    <source>
        <dbReference type="ARBA" id="ARBA00022840"/>
    </source>
</evidence>
<keyword evidence="3 11" id="KW-0633">Potassium transport</keyword>
<protein>
    <recommendedName>
        <fullName evidence="11">Potassium-transporting ATPase KdpC subunit</fullName>
    </recommendedName>
    <alternativeName>
        <fullName evidence="11">ATP phosphohydrolase [potassium-transporting] C chain</fullName>
    </alternativeName>
    <alternativeName>
        <fullName evidence="11">Potassium-binding and translocating subunit C</fullName>
    </alternativeName>
    <alternativeName>
        <fullName evidence="11">Potassium-translocating ATPase C chain</fullName>
    </alternativeName>
</protein>
<keyword evidence="5 11" id="KW-0547">Nucleotide-binding</keyword>
<comment type="similarity">
    <text evidence="11">Belongs to the KdpC family.</text>
</comment>
<evidence type="ECO:0000313" key="12">
    <source>
        <dbReference type="EMBL" id="OBI39374.1"/>
    </source>
</evidence>
<dbReference type="Proteomes" id="UP000091846">
    <property type="component" value="Unassembled WGS sequence"/>
</dbReference>
<dbReference type="GO" id="GO:0005524">
    <property type="term" value="F:ATP binding"/>
    <property type="evidence" value="ECO:0007669"/>
    <property type="project" value="UniProtKB-UniRule"/>
</dbReference>
<dbReference type="InterPro" id="IPR003820">
    <property type="entry name" value="KdpC"/>
</dbReference>
<dbReference type="RefSeq" id="WP_065029697.1">
    <property type="nucleotide sequence ID" value="NZ_LZKI01000119.1"/>
</dbReference>
<dbReference type="GO" id="GO:0005886">
    <property type="term" value="C:plasma membrane"/>
    <property type="evidence" value="ECO:0007669"/>
    <property type="project" value="UniProtKB-SubCell"/>
</dbReference>
<name>A0A1A2YME5_9MYCO</name>
<keyword evidence="2 11" id="KW-1003">Cell membrane</keyword>
<evidence type="ECO:0000256" key="1">
    <source>
        <dbReference type="ARBA" id="ARBA00022448"/>
    </source>
</evidence>
<dbReference type="EMBL" id="LZKI01000119">
    <property type="protein sequence ID" value="OBI39374.1"/>
    <property type="molecule type" value="Genomic_DNA"/>
</dbReference>
<evidence type="ECO:0000256" key="2">
    <source>
        <dbReference type="ARBA" id="ARBA00022475"/>
    </source>
</evidence>
<comment type="function">
    <text evidence="11">Part of the high-affinity ATP-driven potassium transport (or Kdp) system, which catalyzes the hydrolysis of ATP coupled with the electrogenic transport of potassium into the cytoplasm. This subunit acts as a catalytic chaperone that increases the ATP-binding affinity of the ATP-hydrolyzing subunit KdpB by the formation of a transient KdpB/KdpC/ATP ternary complex.</text>
</comment>
<evidence type="ECO:0000256" key="7">
    <source>
        <dbReference type="ARBA" id="ARBA00022958"/>
    </source>
</evidence>
<evidence type="ECO:0000256" key="11">
    <source>
        <dbReference type="HAMAP-Rule" id="MF_00276"/>
    </source>
</evidence>
<evidence type="ECO:0000256" key="3">
    <source>
        <dbReference type="ARBA" id="ARBA00022538"/>
    </source>
</evidence>
<evidence type="ECO:0000256" key="8">
    <source>
        <dbReference type="ARBA" id="ARBA00022989"/>
    </source>
</evidence>
<keyword evidence="7 11" id="KW-0630">Potassium</keyword>
<evidence type="ECO:0000256" key="5">
    <source>
        <dbReference type="ARBA" id="ARBA00022741"/>
    </source>
</evidence>
<organism evidence="12 13">
    <name type="scientific">Mycobacterium colombiense</name>
    <dbReference type="NCBI Taxonomy" id="339268"/>
    <lineage>
        <taxon>Bacteria</taxon>
        <taxon>Bacillati</taxon>
        <taxon>Actinomycetota</taxon>
        <taxon>Actinomycetes</taxon>
        <taxon>Mycobacteriales</taxon>
        <taxon>Mycobacteriaceae</taxon>
        <taxon>Mycobacterium</taxon>
        <taxon>Mycobacterium avium complex (MAC)</taxon>
    </lineage>
</organism>
<evidence type="ECO:0000313" key="13">
    <source>
        <dbReference type="Proteomes" id="UP000091846"/>
    </source>
</evidence>
<proteinExistence type="inferred from homology"/>
<keyword evidence="1 11" id="KW-0813">Transport</keyword>
<dbReference type="OrthoDB" id="9788285at2"/>
<comment type="caution">
    <text evidence="12">The sequence shown here is derived from an EMBL/GenBank/DDBJ whole genome shotgun (WGS) entry which is preliminary data.</text>
</comment>
<accession>A0A1A2YME5</accession>
<reference evidence="12 13" key="1">
    <citation type="submission" date="2016-06" db="EMBL/GenBank/DDBJ databases">
        <authorList>
            <person name="Kjaerup R.B."/>
            <person name="Dalgaard T.S."/>
            <person name="Juul-Madsen H.R."/>
        </authorList>
    </citation>
    <scope>NUCLEOTIDE SEQUENCE [LARGE SCALE GENOMIC DNA]</scope>
    <source>
        <strain evidence="12 13">E1334</strain>
    </source>
</reference>
<dbReference type="GO" id="GO:0008556">
    <property type="term" value="F:P-type potassium transmembrane transporter activity"/>
    <property type="evidence" value="ECO:0007669"/>
    <property type="project" value="InterPro"/>
</dbReference>
<keyword evidence="10 11" id="KW-0472">Membrane</keyword>
<dbReference type="Pfam" id="PF02669">
    <property type="entry name" value="KdpC"/>
    <property type="match status" value="2"/>
</dbReference>
<keyword evidence="8 11" id="KW-1133">Transmembrane helix</keyword>
<comment type="subcellular location">
    <subcellularLocation>
        <location evidence="11">Cell membrane</location>
        <topology evidence="11">Single-pass membrane protein</topology>
    </subcellularLocation>
</comment>
<keyword evidence="6 11" id="KW-0067">ATP-binding</keyword>
<feature type="transmembrane region" description="Helical" evidence="11">
    <location>
        <begin position="12"/>
        <end position="36"/>
    </location>
</feature>
<keyword evidence="4 11" id="KW-0812">Transmembrane</keyword>
<evidence type="ECO:0000256" key="4">
    <source>
        <dbReference type="ARBA" id="ARBA00022692"/>
    </source>
</evidence>
<dbReference type="HAMAP" id="MF_00276">
    <property type="entry name" value="KdpC"/>
    <property type="match status" value="1"/>
</dbReference>